<evidence type="ECO:0000256" key="3">
    <source>
        <dbReference type="ARBA" id="ARBA00022692"/>
    </source>
</evidence>
<evidence type="ECO:0000313" key="9">
    <source>
        <dbReference type="EMBL" id="WKW12213.1"/>
    </source>
</evidence>
<feature type="transmembrane region" description="Helical" evidence="7">
    <location>
        <begin position="352"/>
        <end position="375"/>
    </location>
</feature>
<accession>A0AA49K0E7</accession>
<keyword evidence="4 7" id="KW-1133">Transmembrane helix</keyword>
<feature type="transmembrane region" description="Helical" evidence="7">
    <location>
        <begin position="297"/>
        <end position="318"/>
    </location>
</feature>
<gene>
    <name evidence="9" type="ORF">Strain138_001495</name>
    <name evidence="10" type="ORF">Strain318_001495</name>
</gene>
<feature type="transmembrane region" description="Helical" evidence="7">
    <location>
        <begin position="429"/>
        <end position="451"/>
    </location>
</feature>
<evidence type="ECO:0000256" key="5">
    <source>
        <dbReference type="ARBA" id="ARBA00023136"/>
    </source>
</evidence>
<feature type="transmembrane region" description="Helical" evidence="7">
    <location>
        <begin position="265"/>
        <end position="285"/>
    </location>
</feature>
<feature type="transmembrane region" description="Helical" evidence="7">
    <location>
        <begin position="472"/>
        <end position="492"/>
    </location>
</feature>
<feature type="transmembrane region" description="Helical" evidence="7">
    <location>
        <begin position="128"/>
        <end position="147"/>
    </location>
</feature>
<evidence type="ECO:0000256" key="7">
    <source>
        <dbReference type="SAM" id="Phobius"/>
    </source>
</evidence>
<dbReference type="PANTHER" id="PTHR43507:SF1">
    <property type="entry name" value="NADH-UBIQUINONE OXIDOREDUCTASE CHAIN 4"/>
    <property type="match status" value="1"/>
</dbReference>
<dbReference type="GO" id="GO:0012505">
    <property type="term" value="C:endomembrane system"/>
    <property type="evidence" value="ECO:0007669"/>
    <property type="project" value="UniProtKB-SubCell"/>
</dbReference>
<evidence type="ECO:0000259" key="8">
    <source>
        <dbReference type="Pfam" id="PF00361"/>
    </source>
</evidence>
<evidence type="ECO:0000256" key="2">
    <source>
        <dbReference type="ARBA" id="ARBA00009025"/>
    </source>
</evidence>
<dbReference type="EMBL" id="CP130613">
    <property type="protein sequence ID" value="WKW15122.1"/>
    <property type="molecule type" value="Genomic_DNA"/>
</dbReference>
<evidence type="ECO:0000256" key="1">
    <source>
        <dbReference type="ARBA" id="ARBA00004127"/>
    </source>
</evidence>
<feature type="transmembrane region" description="Helical" evidence="7">
    <location>
        <begin position="226"/>
        <end position="244"/>
    </location>
</feature>
<dbReference type="GO" id="GO:0003954">
    <property type="term" value="F:NADH dehydrogenase activity"/>
    <property type="evidence" value="ECO:0007669"/>
    <property type="project" value="TreeGrafter"/>
</dbReference>
<feature type="transmembrane region" description="Helical" evidence="7">
    <location>
        <begin position="182"/>
        <end position="206"/>
    </location>
</feature>
<dbReference type="InterPro" id="IPR001750">
    <property type="entry name" value="ND/Mrp_TM"/>
</dbReference>
<evidence type="ECO:0000313" key="10">
    <source>
        <dbReference type="EMBL" id="WKW15122.1"/>
    </source>
</evidence>
<keyword evidence="5 7" id="KW-0472">Membrane</keyword>
<name>A0AA49JV55_9BACT</name>
<dbReference type="PANTHER" id="PTHR43507">
    <property type="entry name" value="NADH-UBIQUINONE OXIDOREDUCTASE CHAIN 4"/>
    <property type="match status" value="1"/>
</dbReference>
<dbReference type="GO" id="GO:0015990">
    <property type="term" value="P:electron transport coupled proton transport"/>
    <property type="evidence" value="ECO:0007669"/>
    <property type="project" value="TreeGrafter"/>
</dbReference>
<organism evidence="9">
    <name type="scientific">Pseudogemmatithrix spongiicola</name>
    <dbReference type="NCBI Taxonomy" id="3062599"/>
    <lineage>
        <taxon>Bacteria</taxon>
        <taxon>Pseudomonadati</taxon>
        <taxon>Gemmatimonadota</taxon>
        <taxon>Gemmatimonadia</taxon>
        <taxon>Gemmatimonadales</taxon>
        <taxon>Gemmatimonadaceae</taxon>
        <taxon>Pseudogemmatithrix</taxon>
    </lineage>
</organism>
<feature type="transmembrane region" description="Helical" evidence="7">
    <location>
        <begin position="12"/>
        <end position="30"/>
    </location>
</feature>
<dbReference type="KEGG" id="pspc:Strain318_001495"/>
<dbReference type="PRINTS" id="PR01437">
    <property type="entry name" value="NUOXDRDTASE4"/>
</dbReference>
<evidence type="ECO:0000256" key="4">
    <source>
        <dbReference type="ARBA" id="ARBA00022989"/>
    </source>
</evidence>
<proteinExistence type="inferred from homology"/>
<accession>A0AA49JV55</accession>
<feature type="transmembrane region" description="Helical" evidence="7">
    <location>
        <begin position="325"/>
        <end position="346"/>
    </location>
</feature>
<dbReference type="InterPro" id="IPR003918">
    <property type="entry name" value="NADH_UbQ_OxRdtase"/>
</dbReference>
<evidence type="ECO:0000313" key="11">
    <source>
        <dbReference type="Proteomes" id="UP001229955"/>
    </source>
</evidence>
<feature type="transmembrane region" description="Helical" evidence="7">
    <location>
        <begin position="153"/>
        <end position="170"/>
    </location>
</feature>
<dbReference type="Pfam" id="PF00361">
    <property type="entry name" value="Proton_antipo_M"/>
    <property type="match status" value="1"/>
</dbReference>
<sequence>MTAFLDSIGYNGWILPVLLGLPVLGALVLFGRALSGTGDAQARMAADRQLALGIFVLEALLSLGLWWSVDPAALAWQAEVQLPWIPQWGVSFHVGLDGIALMLVLLTTIIMPLAVLGGWTSIREKTGWYYGLLLLLTTGMIGVFVSLDLVLFYVMWEVMLVPMYLIIGVWGGQRRLYASLKFFLYTMLGSLLMLVAVIWLGIAAAQGSVPNFSYDAILALSRTSEWSGSLWLFGAFAIAFAVKVPMWPFHTWLPDAHVEAPTAGSVILAAIMLKMGTFGFVRFALPLFPEAAMHPGVRSLMLALAVIGIVYGALVALVQPDFKKLVAYSSVSHLGFVMLGIFAATVESMQGALVVTISHGLSTGALFLLIGMIYERRHTRLVDDFGGIAKVMPVFAVFLTIVALSSIGVPGTNGFIGEFLVLIGSFKTAPFHAVIAATSVIFAAAYLLWAVQRIIYNPLVKPENQALKGMDLNWREIGLLVPLVAGILWIGVYPKPVLEKTEAAAARLVRMVEPAQVTAAEAAR</sequence>
<dbReference type="GO" id="GO:0048039">
    <property type="term" value="F:ubiquinone binding"/>
    <property type="evidence" value="ECO:0007669"/>
    <property type="project" value="TreeGrafter"/>
</dbReference>
<dbReference type="GO" id="GO:0016020">
    <property type="term" value="C:membrane"/>
    <property type="evidence" value="ECO:0007669"/>
    <property type="project" value="UniProtKB-SubCell"/>
</dbReference>
<dbReference type="RefSeq" id="WP_367885094.1">
    <property type="nucleotide sequence ID" value="NZ_CP130612.1"/>
</dbReference>
<feature type="transmembrane region" description="Helical" evidence="7">
    <location>
        <begin position="50"/>
        <end position="69"/>
    </location>
</feature>
<comment type="subcellular location">
    <subcellularLocation>
        <location evidence="1">Endomembrane system</location>
        <topology evidence="1">Multi-pass membrane protein</topology>
    </subcellularLocation>
    <subcellularLocation>
        <location evidence="6">Membrane</location>
        <topology evidence="6">Multi-pass membrane protein</topology>
    </subcellularLocation>
</comment>
<keyword evidence="11" id="KW-1185">Reference proteome</keyword>
<dbReference type="EMBL" id="CP130612">
    <property type="protein sequence ID" value="WKW12213.1"/>
    <property type="molecule type" value="Genomic_DNA"/>
</dbReference>
<reference evidence="9" key="1">
    <citation type="submission" date="2023-07" db="EMBL/GenBank/DDBJ databases">
        <authorList>
            <person name="Haufschild T."/>
            <person name="Kallscheuer N."/>
            <person name="Hammer J."/>
            <person name="Kohn T."/>
            <person name="Kabuu M."/>
            <person name="Jogler M."/>
            <person name="Wohfarth N."/>
            <person name="Heuer A."/>
            <person name="Rohde M."/>
            <person name="van Teeseling M.C.F."/>
            <person name="Jogler C."/>
        </authorList>
    </citation>
    <scope>NUCLEOTIDE SEQUENCE</scope>
    <source>
        <strain evidence="9">Strain 138</strain>
        <strain evidence="10">Strain 318</strain>
    </source>
</reference>
<dbReference type="InterPro" id="IPR010227">
    <property type="entry name" value="NADH_Q_OxRdtase_chainM/4"/>
</dbReference>
<protein>
    <submittedName>
        <fullName evidence="9">NADH-quinone oxidoreductase subunit M</fullName>
    </submittedName>
</protein>
<feature type="transmembrane region" description="Helical" evidence="7">
    <location>
        <begin position="387"/>
        <end position="409"/>
    </location>
</feature>
<dbReference type="AlphaFoldDB" id="A0AA49JV55"/>
<keyword evidence="3 6" id="KW-0812">Transmembrane</keyword>
<dbReference type="GO" id="GO:0008137">
    <property type="term" value="F:NADH dehydrogenase (ubiquinone) activity"/>
    <property type="evidence" value="ECO:0007669"/>
    <property type="project" value="InterPro"/>
</dbReference>
<dbReference type="Proteomes" id="UP001229955">
    <property type="component" value="Chromosome"/>
</dbReference>
<comment type="similarity">
    <text evidence="2">Belongs to the complex I subunit 4 family.</text>
</comment>
<dbReference type="NCBIfam" id="TIGR01972">
    <property type="entry name" value="NDH_I_M"/>
    <property type="match status" value="1"/>
</dbReference>
<feature type="domain" description="NADH:quinone oxidoreductase/Mrp antiporter transmembrane" evidence="8">
    <location>
        <begin position="146"/>
        <end position="439"/>
    </location>
</feature>
<evidence type="ECO:0000256" key="6">
    <source>
        <dbReference type="RuleBase" id="RU000320"/>
    </source>
</evidence>
<dbReference type="GO" id="GO:0042773">
    <property type="term" value="P:ATP synthesis coupled electron transport"/>
    <property type="evidence" value="ECO:0007669"/>
    <property type="project" value="InterPro"/>
</dbReference>
<feature type="transmembrane region" description="Helical" evidence="7">
    <location>
        <begin position="89"/>
        <end position="116"/>
    </location>
</feature>